<dbReference type="PANTHER" id="PTHR42747:SF3">
    <property type="entry name" value="NITRONATE MONOOXYGENASE-RELATED"/>
    <property type="match status" value="1"/>
</dbReference>
<organism evidence="11 12">
    <name type="scientific">Streptomyces zhaozhouensis</name>
    <dbReference type="NCBI Taxonomy" id="1300267"/>
    <lineage>
        <taxon>Bacteria</taxon>
        <taxon>Bacillati</taxon>
        <taxon>Actinomycetota</taxon>
        <taxon>Actinomycetes</taxon>
        <taxon>Kitasatosporales</taxon>
        <taxon>Streptomycetaceae</taxon>
        <taxon>Streptomyces</taxon>
    </lineage>
</organism>
<evidence type="ECO:0000256" key="8">
    <source>
        <dbReference type="ARBA" id="ARBA00031155"/>
    </source>
</evidence>
<keyword evidence="6" id="KW-0560">Oxidoreductase</keyword>
<dbReference type="OrthoDB" id="9778912at2"/>
<accession>A0A286E0I1</accession>
<evidence type="ECO:0000256" key="7">
    <source>
        <dbReference type="ARBA" id="ARBA00023033"/>
    </source>
</evidence>
<evidence type="ECO:0000256" key="3">
    <source>
        <dbReference type="ARBA" id="ARBA00022575"/>
    </source>
</evidence>
<keyword evidence="3" id="KW-0216">Detoxification</keyword>
<evidence type="ECO:0000256" key="4">
    <source>
        <dbReference type="ARBA" id="ARBA00022630"/>
    </source>
</evidence>
<keyword evidence="12" id="KW-1185">Reference proteome</keyword>
<dbReference type="SUPFAM" id="SSF51412">
    <property type="entry name" value="Inosine monophosphate dehydrogenase (IMPDH)"/>
    <property type="match status" value="1"/>
</dbReference>
<dbReference type="Gene3D" id="3.20.20.70">
    <property type="entry name" value="Aldolase class I"/>
    <property type="match status" value="1"/>
</dbReference>
<name>A0A286E0I1_9ACTN</name>
<dbReference type="CDD" id="cd04730">
    <property type="entry name" value="NPD_like"/>
    <property type="match status" value="1"/>
</dbReference>
<evidence type="ECO:0000256" key="1">
    <source>
        <dbReference type="ARBA" id="ARBA00001917"/>
    </source>
</evidence>
<keyword evidence="5" id="KW-0288">FMN</keyword>
<feature type="region of interest" description="Disordered" evidence="10">
    <location>
        <begin position="321"/>
        <end position="342"/>
    </location>
</feature>
<evidence type="ECO:0000256" key="5">
    <source>
        <dbReference type="ARBA" id="ARBA00022643"/>
    </source>
</evidence>
<comment type="cofactor">
    <cofactor evidence="1">
        <name>FMN</name>
        <dbReference type="ChEBI" id="CHEBI:58210"/>
    </cofactor>
</comment>
<dbReference type="InterPro" id="IPR004136">
    <property type="entry name" value="NMO"/>
</dbReference>
<gene>
    <name evidence="11" type="ORF">SAMN06297387_116135</name>
</gene>
<evidence type="ECO:0000313" key="12">
    <source>
        <dbReference type="Proteomes" id="UP000219072"/>
    </source>
</evidence>
<dbReference type="GO" id="GO:0018580">
    <property type="term" value="F:nitronate monooxygenase activity"/>
    <property type="evidence" value="ECO:0007669"/>
    <property type="project" value="InterPro"/>
</dbReference>
<dbReference type="GO" id="GO:0009636">
    <property type="term" value="P:response to toxic substance"/>
    <property type="evidence" value="ECO:0007669"/>
    <property type="project" value="UniProtKB-KW"/>
</dbReference>
<dbReference type="InterPro" id="IPR013785">
    <property type="entry name" value="Aldolase_TIM"/>
</dbReference>
<dbReference type="PANTHER" id="PTHR42747">
    <property type="entry name" value="NITRONATE MONOOXYGENASE-RELATED"/>
    <property type="match status" value="1"/>
</dbReference>
<keyword evidence="4" id="KW-0285">Flavoprotein</keyword>
<evidence type="ECO:0000256" key="2">
    <source>
        <dbReference type="ARBA" id="ARBA00009881"/>
    </source>
</evidence>
<keyword evidence="7" id="KW-0503">Monooxygenase</keyword>
<reference evidence="11 12" key="1">
    <citation type="submission" date="2017-09" db="EMBL/GenBank/DDBJ databases">
        <authorList>
            <person name="Ehlers B."/>
            <person name="Leendertz F.H."/>
        </authorList>
    </citation>
    <scope>NUCLEOTIDE SEQUENCE [LARGE SCALE GENOMIC DNA]</scope>
    <source>
        <strain evidence="11 12">CGMCC 4.7095</strain>
    </source>
</reference>
<proteinExistence type="inferred from homology"/>
<dbReference type="Proteomes" id="UP000219072">
    <property type="component" value="Unassembled WGS sequence"/>
</dbReference>
<dbReference type="EMBL" id="OCNE01000016">
    <property type="protein sequence ID" value="SOD64411.1"/>
    <property type="molecule type" value="Genomic_DNA"/>
</dbReference>
<dbReference type="AlphaFoldDB" id="A0A286E0I1"/>
<evidence type="ECO:0000256" key="9">
    <source>
        <dbReference type="ARBA" id="ARBA00049401"/>
    </source>
</evidence>
<evidence type="ECO:0000313" key="11">
    <source>
        <dbReference type="EMBL" id="SOD64411.1"/>
    </source>
</evidence>
<comment type="similarity">
    <text evidence="2">Belongs to the nitronate monooxygenase family. NMO class I subfamily.</text>
</comment>
<protein>
    <recommendedName>
        <fullName evidence="8">Propionate 3-nitronate monooxygenase</fullName>
    </recommendedName>
</protein>
<comment type="catalytic activity">
    <reaction evidence="9">
        <text>3 propionate 3-nitronate + 3 O2 + H2O = 3 3-oxopropanoate + 2 nitrate + nitrite + H2O2 + 3 H(+)</text>
        <dbReference type="Rhea" id="RHEA:57332"/>
        <dbReference type="ChEBI" id="CHEBI:15377"/>
        <dbReference type="ChEBI" id="CHEBI:15378"/>
        <dbReference type="ChEBI" id="CHEBI:15379"/>
        <dbReference type="ChEBI" id="CHEBI:16240"/>
        <dbReference type="ChEBI" id="CHEBI:16301"/>
        <dbReference type="ChEBI" id="CHEBI:17632"/>
        <dbReference type="ChEBI" id="CHEBI:33190"/>
        <dbReference type="ChEBI" id="CHEBI:136067"/>
    </reaction>
</comment>
<dbReference type="Pfam" id="PF03060">
    <property type="entry name" value="NMO"/>
    <property type="match status" value="1"/>
</dbReference>
<evidence type="ECO:0000256" key="10">
    <source>
        <dbReference type="SAM" id="MobiDB-lite"/>
    </source>
</evidence>
<feature type="compositionally biased region" description="Basic and acidic residues" evidence="10">
    <location>
        <begin position="322"/>
        <end position="336"/>
    </location>
</feature>
<evidence type="ECO:0000256" key="6">
    <source>
        <dbReference type="ARBA" id="ARBA00023002"/>
    </source>
</evidence>
<sequence>MNPLLERLGVTLPVFAAPMAGGAGTPALVTAAGRAGGLGFVAAGYRTPEALAEQIGAVRDTGVPFGVNVFAPRPVPVAPAEYRRYAEVLRPEAERYGVALPEAPVEDDDGWDAKIRLLLEAPVPLVSFTFGLPEAAVVEALRPAGTLVAQSVTSAAEARAAADVGVDALVVQASAAGGHSATFTPERPVPDVPLPALVAEVRRAVALPLIATGGIAHAEGVSAALRAGAKAAMVGTVLLRTGESGASAPHRAALADPAFAGTVVTRAFTGRPARALRNHFTERYDASAPAGYPALHHLTGPLRRAATAAGDTRLIHLWSGTGHREARPEPAAETLRRLAGGA</sequence>